<dbReference type="Gene3D" id="3.40.50.1820">
    <property type="entry name" value="alpha/beta hydrolase"/>
    <property type="match status" value="1"/>
</dbReference>
<dbReference type="SUPFAM" id="SSF53474">
    <property type="entry name" value="alpha/beta-Hydrolases"/>
    <property type="match status" value="1"/>
</dbReference>
<dbReference type="AlphaFoldDB" id="A0A934QJ39"/>
<evidence type="ECO:0000313" key="4">
    <source>
        <dbReference type="EMBL" id="MBK1697779.1"/>
    </source>
</evidence>
<feature type="region of interest" description="Disordered" evidence="3">
    <location>
        <begin position="1"/>
        <end position="26"/>
    </location>
</feature>
<evidence type="ECO:0008006" key="6">
    <source>
        <dbReference type="Google" id="ProtNLM"/>
    </source>
</evidence>
<dbReference type="GO" id="GO:0016788">
    <property type="term" value="F:hydrolase activity, acting on ester bonds"/>
    <property type="evidence" value="ECO:0007669"/>
    <property type="project" value="TreeGrafter"/>
</dbReference>
<dbReference type="EMBL" id="NRRE01000026">
    <property type="protein sequence ID" value="MBK1697779.1"/>
    <property type="molecule type" value="Genomic_DNA"/>
</dbReference>
<evidence type="ECO:0000256" key="1">
    <source>
        <dbReference type="ARBA" id="ARBA00005622"/>
    </source>
</evidence>
<feature type="compositionally biased region" description="Polar residues" evidence="3">
    <location>
        <begin position="1"/>
        <end position="25"/>
    </location>
</feature>
<dbReference type="InterPro" id="IPR052558">
    <property type="entry name" value="Siderophore_Hydrolase_D"/>
</dbReference>
<name>A0A934QJ39_9PROT</name>
<comment type="similarity">
    <text evidence="1">Belongs to the esterase D family.</text>
</comment>
<reference evidence="4" key="1">
    <citation type="submission" date="2017-08" db="EMBL/GenBank/DDBJ databases">
        <authorList>
            <person name="Imhoff J.F."/>
            <person name="Rahn T."/>
            <person name="Kuenzel S."/>
            <person name="Neulinger S.C."/>
        </authorList>
    </citation>
    <scope>NUCLEOTIDE SEQUENCE</scope>
    <source>
        <strain evidence="4">DSM 9154</strain>
    </source>
</reference>
<reference evidence="4" key="2">
    <citation type="journal article" date="2020" name="Microorganisms">
        <title>Osmotic Adaptation and Compatible Solute Biosynthesis of Phototrophic Bacteria as Revealed from Genome Analyses.</title>
        <authorList>
            <person name="Imhoff J.F."/>
            <person name="Rahn T."/>
            <person name="Kunzel S."/>
            <person name="Keller A."/>
            <person name="Neulinger S.C."/>
        </authorList>
    </citation>
    <scope>NUCLEOTIDE SEQUENCE</scope>
    <source>
        <strain evidence="4">DSM 9154</strain>
    </source>
</reference>
<dbReference type="Pfam" id="PF00756">
    <property type="entry name" value="Esterase"/>
    <property type="match status" value="1"/>
</dbReference>
<keyword evidence="2" id="KW-0378">Hydrolase</keyword>
<accession>A0A934QJ39</accession>
<evidence type="ECO:0000313" key="5">
    <source>
        <dbReference type="Proteomes" id="UP000778970"/>
    </source>
</evidence>
<gene>
    <name evidence="4" type="ORF">CKO21_11055</name>
</gene>
<protein>
    <recommendedName>
        <fullName evidence="6">Alpha/beta hydrolase</fullName>
    </recommendedName>
</protein>
<dbReference type="InterPro" id="IPR000801">
    <property type="entry name" value="Esterase-like"/>
</dbReference>
<dbReference type="PANTHER" id="PTHR40841">
    <property type="entry name" value="SIDEROPHORE TRIACETYLFUSARININE C ESTERASE"/>
    <property type="match status" value="1"/>
</dbReference>
<comment type="caution">
    <text evidence="4">The sequence shown here is derived from an EMBL/GenBank/DDBJ whole genome shotgun (WGS) entry which is preliminary data.</text>
</comment>
<dbReference type="RefSeq" id="WP_051432124.1">
    <property type="nucleotide sequence ID" value="NZ_NRRE01000026.1"/>
</dbReference>
<organism evidence="4 5">
    <name type="scientific">Rhodovibrio salinarum</name>
    <dbReference type="NCBI Taxonomy" id="1087"/>
    <lineage>
        <taxon>Bacteria</taxon>
        <taxon>Pseudomonadati</taxon>
        <taxon>Pseudomonadota</taxon>
        <taxon>Alphaproteobacteria</taxon>
        <taxon>Rhodospirillales</taxon>
        <taxon>Rhodovibrionaceae</taxon>
        <taxon>Rhodovibrio</taxon>
    </lineage>
</organism>
<proteinExistence type="inferred from homology"/>
<feature type="region of interest" description="Disordered" evidence="3">
    <location>
        <begin position="204"/>
        <end position="223"/>
    </location>
</feature>
<evidence type="ECO:0000256" key="2">
    <source>
        <dbReference type="ARBA" id="ARBA00022801"/>
    </source>
</evidence>
<keyword evidence="5" id="KW-1185">Reference proteome</keyword>
<dbReference type="PANTHER" id="PTHR40841:SF2">
    <property type="entry name" value="SIDEROPHORE-DEGRADING ESTERASE (EUROFUNG)"/>
    <property type="match status" value="1"/>
</dbReference>
<sequence>MTTAAAWPTSDSPASHQISQHTVETSGGRRYRLYRAVPSCPNPAGHPSLYLLDGNAAFAGLTPFLLARVPDLLVVGLGYDTDGLFDYARRRCDYTPPRDGRGPALDPQRPEYMAGGAATFQQDLLGELRTAAERDVPIDPSGRSLWGHSFGGLFVLYTLFTRPEAFQSYLPVSPSLWWGDDVMVTLERAAATRSRAPASVHVMLGDRESRSDRPKPANPGPAPATLALASRLQRRSDLDVTTRILTGCGHRDALDHSLPLALQHAGGSHTSSGEQASSC</sequence>
<dbReference type="InterPro" id="IPR029058">
    <property type="entry name" value="AB_hydrolase_fold"/>
</dbReference>
<evidence type="ECO:0000256" key="3">
    <source>
        <dbReference type="SAM" id="MobiDB-lite"/>
    </source>
</evidence>
<dbReference type="Proteomes" id="UP000778970">
    <property type="component" value="Unassembled WGS sequence"/>
</dbReference>
<feature type="compositionally biased region" description="Basic and acidic residues" evidence="3">
    <location>
        <begin position="204"/>
        <end position="215"/>
    </location>
</feature>